<reference evidence="1" key="1">
    <citation type="submission" date="2021-06" db="EMBL/GenBank/DDBJ databases">
        <authorList>
            <person name="Kallberg Y."/>
            <person name="Tangrot J."/>
            <person name="Rosling A."/>
        </authorList>
    </citation>
    <scope>NUCLEOTIDE SEQUENCE</scope>
    <source>
        <strain evidence="1">87-6 pot B 2015</strain>
    </source>
</reference>
<dbReference type="Proteomes" id="UP000789375">
    <property type="component" value="Unassembled WGS sequence"/>
</dbReference>
<dbReference type="EMBL" id="CAJVPP010005524">
    <property type="protein sequence ID" value="CAG8666388.1"/>
    <property type="molecule type" value="Genomic_DNA"/>
</dbReference>
<gene>
    <name evidence="1" type="ORF">FMOSSE_LOCUS12191</name>
</gene>
<evidence type="ECO:0000313" key="1">
    <source>
        <dbReference type="EMBL" id="CAG8666388.1"/>
    </source>
</evidence>
<proteinExistence type="predicted"/>
<keyword evidence="2" id="KW-1185">Reference proteome</keyword>
<feature type="non-terminal residue" evidence="1">
    <location>
        <position position="1"/>
    </location>
</feature>
<evidence type="ECO:0000313" key="2">
    <source>
        <dbReference type="Proteomes" id="UP000789375"/>
    </source>
</evidence>
<organism evidence="1 2">
    <name type="scientific">Funneliformis mosseae</name>
    <name type="common">Endomycorrhizal fungus</name>
    <name type="synonym">Glomus mosseae</name>
    <dbReference type="NCBI Taxonomy" id="27381"/>
    <lineage>
        <taxon>Eukaryota</taxon>
        <taxon>Fungi</taxon>
        <taxon>Fungi incertae sedis</taxon>
        <taxon>Mucoromycota</taxon>
        <taxon>Glomeromycotina</taxon>
        <taxon>Glomeromycetes</taxon>
        <taxon>Glomerales</taxon>
        <taxon>Glomeraceae</taxon>
        <taxon>Funneliformis</taxon>
    </lineage>
</organism>
<dbReference type="AlphaFoldDB" id="A0A9N9EAR7"/>
<accession>A0A9N9EAR7</accession>
<comment type="caution">
    <text evidence="1">The sequence shown here is derived from an EMBL/GenBank/DDBJ whole genome shotgun (WGS) entry which is preliminary data.</text>
</comment>
<protein>
    <submittedName>
        <fullName evidence="1">3016_t:CDS:1</fullName>
    </submittedName>
</protein>
<name>A0A9N9EAR7_FUNMO</name>
<sequence length="166" mass="19062">NTIKLPPMGQLSIIAKNSWNKESQDVKNFYKNLAKEARSLYEQYTFQIIYDKRMNKVENDQGNKQVAPLHVTGEIFAADLGYANSTQTKDVETMIDAQNSSNGYLTIEDSTVDDMDSCFNNGSTSISQVGTYPKHNFLEDPNDHEYKQMLIEEFEYSLRQLLKIKQ</sequence>